<evidence type="ECO:0000259" key="1">
    <source>
        <dbReference type="Pfam" id="PF00534"/>
    </source>
</evidence>
<accession>F2NL31</accession>
<dbReference type="PANTHER" id="PTHR12526">
    <property type="entry name" value="GLYCOSYLTRANSFERASE"/>
    <property type="match status" value="1"/>
</dbReference>
<dbReference type="AlphaFoldDB" id="F2NL31"/>
<dbReference type="KEGG" id="mhd:Marky_0684"/>
<protein>
    <submittedName>
        <fullName evidence="2">Glycosyl transferase group 1</fullName>
    </submittedName>
</protein>
<dbReference type="Proteomes" id="UP000007030">
    <property type="component" value="Chromosome"/>
</dbReference>
<dbReference type="EMBL" id="CP002630">
    <property type="protein sequence ID" value="AEB11434.1"/>
    <property type="molecule type" value="Genomic_DNA"/>
</dbReference>
<gene>
    <name evidence="2" type="ordered locus">Marky_0684</name>
</gene>
<dbReference type="STRING" id="869210.Marky_0684"/>
<dbReference type="Gene3D" id="3.40.50.2000">
    <property type="entry name" value="Glycogen Phosphorylase B"/>
    <property type="match status" value="2"/>
</dbReference>
<dbReference type="SUPFAM" id="SSF53756">
    <property type="entry name" value="UDP-Glycosyltransferase/glycogen phosphorylase"/>
    <property type="match status" value="1"/>
</dbReference>
<feature type="domain" description="Glycosyl transferase family 1" evidence="1">
    <location>
        <begin position="211"/>
        <end position="388"/>
    </location>
</feature>
<keyword evidence="3" id="KW-1185">Reference proteome</keyword>
<reference evidence="2 3" key="1">
    <citation type="journal article" date="2012" name="Stand. Genomic Sci.">
        <title>Complete genome sequence of the aerobic, heterotroph Marinithermus hydrothermalis type strain (T1(T)) from a deep-sea hydrothermal vent chimney.</title>
        <authorList>
            <person name="Copeland A."/>
            <person name="Gu W."/>
            <person name="Yasawong M."/>
            <person name="Lapidus A."/>
            <person name="Lucas S."/>
            <person name="Deshpande S."/>
            <person name="Pagani I."/>
            <person name="Tapia R."/>
            <person name="Cheng J.F."/>
            <person name="Goodwin L.A."/>
            <person name="Pitluck S."/>
            <person name="Liolios K."/>
            <person name="Ivanova N."/>
            <person name="Mavromatis K."/>
            <person name="Mikhailova N."/>
            <person name="Pati A."/>
            <person name="Chen A."/>
            <person name="Palaniappan K."/>
            <person name="Land M."/>
            <person name="Pan C."/>
            <person name="Brambilla E.M."/>
            <person name="Rohde M."/>
            <person name="Tindall B.J."/>
            <person name="Sikorski J."/>
            <person name="Goker M."/>
            <person name="Detter J.C."/>
            <person name="Bristow J."/>
            <person name="Eisen J.A."/>
            <person name="Markowitz V."/>
            <person name="Hugenholtz P."/>
            <person name="Kyrpides N.C."/>
            <person name="Klenk H.P."/>
            <person name="Woyke T."/>
        </authorList>
    </citation>
    <scope>NUCLEOTIDE SEQUENCE [LARGE SCALE GENOMIC DNA]</scope>
    <source>
        <strain evidence="3">DSM 14884 / JCM 11576 / T1</strain>
    </source>
</reference>
<dbReference type="OrthoDB" id="9762705at2"/>
<proteinExistence type="predicted"/>
<dbReference type="PANTHER" id="PTHR12526:SF628">
    <property type="entry name" value="MANNOSYLGLUCOSYLGLYCERATE SYNTHASE"/>
    <property type="match status" value="1"/>
</dbReference>
<keyword evidence="2" id="KW-0808">Transferase</keyword>
<organism evidence="2 3">
    <name type="scientific">Marinithermus hydrothermalis (strain DSM 14884 / JCM 11576 / T1)</name>
    <dbReference type="NCBI Taxonomy" id="869210"/>
    <lineage>
        <taxon>Bacteria</taxon>
        <taxon>Thermotogati</taxon>
        <taxon>Deinococcota</taxon>
        <taxon>Deinococci</taxon>
        <taxon>Thermales</taxon>
        <taxon>Thermaceae</taxon>
        <taxon>Marinithermus</taxon>
    </lineage>
</organism>
<dbReference type="Pfam" id="PF00534">
    <property type="entry name" value="Glycos_transf_1"/>
    <property type="match status" value="1"/>
</dbReference>
<sequence length="416" mass="46821">MRIVFLATRLAGTDGVSLEAAKMRAVLEAHGHEVHYVAGELEPGEGRGHRIPEMHFADPVAQALGQRAFSGSGHDPELDRAIRERAAVILERLRRVVAEVDPALFVVQNAWAIPMHLPLALALAWLVQETGLPVLAHNHDYWWERERFRTSRVAWLLERYFPYHHPGVVHLSINTAAQRELKRRRGLDSWLLPNVMDYRTPPPGLDEYNQDFRAAIGVEEDQPLFLQPTRVIPRKGIELAVDLAAALADLEPVLVVTHAAGDEGLAYLQRLEAYARDRGVDLRYVADRVSDERRVEGGRKVYALWDAYPHADFVTYPSLYEGFGNALLETIWFKKPALVNRYPVYAEDIAPKGFRFVEIEGTVTPEAVQAVRGLLADPEAVSEMVEHNYRLAETHYGYATLERVLRAALAEAGLSL</sequence>
<dbReference type="RefSeq" id="WP_013703486.1">
    <property type="nucleotide sequence ID" value="NC_015387.1"/>
</dbReference>
<evidence type="ECO:0000313" key="2">
    <source>
        <dbReference type="EMBL" id="AEB11434.1"/>
    </source>
</evidence>
<name>F2NL31_MARHT</name>
<dbReference type="CDD" id="cd03801">
    <property type="entry name" value="GT4_PimA-like"/>
    <property type="match status" value="1"/>
</dbReference>
<dbReference type="HOGENOM" id="CLU_645170_0_0_0"/>
<dbReference type="eggNOG" id="COG0438">
    <property type="taxonomic scope" value="Bacteria"/>
</dbReference>
<dbReference type="GO" id="GO:0016757">
    <property type="term" value="F:glycosyltransferase activity"/>
    <property type="evidence" value="ECO:0007669"/>
    <property type="project" value="InterPro"/>
</dbReference>
<evidence type="ECO:0000313" key="3">
    <source>
        <dbReference type="Proteomes" id="UP000007030"/>
    </source>
</evidence>
<dbReference type="InterPro" id="IPR001296">
    <property type="entry name" value="Glyco_trans_1"/>
</dbReference>